<dbReference type="KEGG" id="pus:CKA81_16995"/>
<name>A0A410GGG2_9BURK</name>
<dbReference type="InterPro" id="IPR039697">
    <property type="entry name" value="Alcohol_dehydrogenase_Fe"/>
</dbReference>
<accession>A0A410GGG2</accession>
<organism evidence="4 5">
    <name type="scientific">Pollutimonas thiosulfatoxidans</name>
    <dbReference type="NCBI Taxonomy" id="2028345"/>
    <lineage>
        <taxon>Bacteria</taxon>
        <taxon>Pseudomonadati</taxon>
        <taxon>Pseudomonadota</taxon>
        <taxon>Betaproteobacteria</taxon>
        <taxon>Burkholderiales</taxon>
        <taxon>Alcaligenaceae</taxon>
        <taxon>Pollutimonas</taxon>
    </lineage>
</organism>
<evidence type="ECO:0000259" key="2">
    <source>
        <dbReference type="Pfam" id="PF00465"/>
    </source>
</evidence>
<evidence type="ECO:0000259" key="3">
    <source>
        <dbReference type="Pfam" id="PF25137"/>
    </source>
</evidence>
<evidence type="ECO:0000256" key="1">
    <source>
        <dbReference type="ARBA" id="ARBA00023002"/>
    </source>
</evidence>
<dbReference type="PANTHER" id="PTHR11496:SF83">
    <property type="entry name" value="HYDROXYACID-OXOACID TRANSHYDROGENASE, MITOCHONDRIAL"/>
    <property type="match status" value="1"/>
</dbReference>
<dbReference type="RefSeq" id="WP_128356383.1">
    <property type="nucleotide sequence ID" value="NZ_CP022987.1"/>
</dbReference>
<keyword evidence="5" id="KW-1185">Reference proteome</keyword>
<dbReference type="Proteomes" id="UP000283474">
    <property type="component" value="Chromosome"/>
</dbReference>
<dbReference type="OrthoDB" id="3812122at2"/>
<keyword evidence="1" id="KW-0560">Oxidoreductase</keyword>
<dbReference type="InterPro" id="IPR001670">
    <property type="entry name" value="ADH_Fe/GldA"/>
</dbReference>
<gene>
    <name evidence="4" type="ORF">CKA81_16995</name>
</gene>
<dbReference type="GO" id="GO:0004022">
    <property type="term" value="F:alcohol dehydrogenase (NAD+) activity"/>
    <property type="evidence" value="ECO:0007669"/>
    <property type="project" value="TreeGrafter"/>
</dbReference>
<sequence length="347" mass="36861">MSRSITKMHFPSQMIIAGDFRQAVQALPGKRILIIGSDRSCALANWQALLPAAQVEVFNGSLPHSPEDVLIKATDLAESFDPDTYIAIGSGSAIDLAKAVVDAKPAEIVAIPTSLGGGEMTNVYGTRMQRGTKEGKGGLKYLPAKVFYDPALLASLPKLEMAASGINSFAHCIEAFYSTRSHWFGKAAAAQAGRMWPELLLAAKDSPIDETLGQRLFEAASLAGFAINTCGLGLHHAVCHVVGGATGVTHGVINAIALPKSLKINREIAPEALRAAEIALGIDDLVAFSERLVAQLELPKNLKALSIPNTPLEPLVDALMGAHHLKFNPGTLDRVRAQRLMTEVFSG</sequence>
<dbReference type="AlphaFoldDB" id="A0A410GGG2"/>
<dbReference type="Gene3D" id="1.20.1090.10">
    <property type="entry name" value="Dehydroquinate synthase-like - alpha domain"/>
    <property type="match status" value="1"/>
</dbReference>
<protein>
    <submittedName>
        <fullName evidence="4">Uncharacterized protein</fullName>
    </submittedName>
</protein>
<dbReference type="GO" id="GO:0046872">
    <property type="term" value="F:metal ion binding"/>
    <property type="evidence" value="ECO:0007669"/>
    <property type="project" value="InterPro"/>
</dbReference>
<dbReference type="Pfam" id="PF00465">
    <property type="entry name" value="Fe-ADH"/>
    <property type="match status" value="1"/>
</dbReference>
<dbReference type="PANTHER" id="PTHR11496">
    <property type="entry name" value="ALCOHOL DEHYDROGENASE"/>
    <property type="match status" value="1"/>
</dbReference>
<feature type="domain" description="Alcohol dehydrogenase iron-type/glycerol dehydrogenase GldA" evidence="2">
    <location>
        <begin position="21"/>
        <end position="150"/>
    </location>
</feature>
<evidence type="ECO:0000313" key="4">
    <source>
        <dbReference type="EMBL" id="QAA95371.1"/>
    </source>
</evidence>
<dbReference type="Gene3D" id="3.40.50.1970">
    <property type="match status" value="1"/>
</dbReference>
<dbReference type="InterPro" id="IPR056798">
    <property type="entry name" value="ADH_Fe_C"/>
</dbReference>
<reference evidence="4 5" key="1">
    <citation type="submission" date="2017-08" db="EMBL/GenBank/DDBJ databases">
        <authorList>
            <person name="Park S.-J."/>
            <person name="Kim H."/>
        </authorList>
    </citation>
    <scope>NUCLEOTIDE SEQUENCE [LARGE SCALE GENOMIC DNA]</scope>
    <source>
        <strain evidence="5">ye3</strain>
    </source>
</reference>
<evidence type="ECO:0000313" key="5">
    <source>
        <dbReference type="Proteomes" id="UP000283474"/>
    </source>
</evidence>
<proteinExistence type="predicted"/>
<dbReference type="Pfam" id="PF25137">
    <property type="entry name" value="ADH_Fe_C"/>
    <property type="match status" value="1"/>
</dbReference>
<dbReference type="EMBL" id="CP022987">
    <property type="protein sequence ID" value="QAA95371.1"/>
    <property type="molecule type" value="Genomic_DNA"/>
</dbReference>
<feature type="domain" description="Fe-containing alcohol dehydrogenase-like C-terminal" evidence="3">
    <location>
        <begin position="162"/>
        <end position="337"/>
    </location>
</feature>
<dbReference type="SUPFAM" id="SSF56796">
    <property type="entry name" value="Dehydroquinate synthase-like"/>
    <property type="match status" value="1"/>
</dbReference>